<evidence type="ECO:0000313" key="4">
    <source>
        <dbReference type="Proteomes" id="UP000742786"/>
    </source>
</evidence>
<keyword evidence="4" id="KW-1185">Reference proteome</keyword>
<dbReference type="RefSeq" id="WP_220635288.1">
    <property type="nucleotide sequence ID" value="NZ_CAJQUM010000001.1"/>
</dbReference>
<accession>A0A916J3I0</accession>
<dbReference type="SUPFAM" id="SSF46689">
    <property type="entry name" value="Homeodomain-like"/>
    <property type="match status" value="1"/>
</dbReference>
<gene>
    <name evidence="3" type="ORF">GTOL_11190</name>
</gene>
<dbReference type="GO" id="GO:0043565">
    <property type="term" value="F:sequence-specific DNA binding"/>
    <property type="evidence" value="ECO:0007669"/>
    <property type="project" value="InterPro"/>
</dbReference>
<dbReference type="Proteomes" id="UP000742786">
    <property type="component" value="Unassembled WGS sequence"/>
</dbReference>
<feature type="region of interest" description="Disordered" evidence="1">
    <location>
        <begin position="79"/>
        <end position="113"/>
    </location>
</feature>
<protein>
    <recommendedName>
        <fullName evidence="2">DNA binding HTH domain-containing protein</fullName>
    </recommendedName>
</protein>
<comment type="caution">
    <text evidence="3">The sequence shown here is derived from an EMBL/GenBank/DDBJ whole genome shotgun (WGS) entry which is preliminary data.</text>
</comment>
<dbReference type="AlphaFoldDB" id="A0A916J3I0"/>
<dbReference type="PRINTS" id="PR01590">
    <property type="entry name" value="HTHFIS"/>
</dbReference>
<feature type="compositionally biased region" description="Polar residues" evidence="1">
    <location>
        <begin position="79"/>
        <end position="88"/>
    </location>
</feature>
<reference evidence="3" key="1">
    <citation type="submission" date="2021-04" db="EMBL/GenBank/DDBJ databases">
        <authorList>
            <person name="Hornung B."/>
        </authorList>
    </citation>
    <scope>NUCLEOTIDE SEQUENCE</scope>
    <source>
        <strain evidence="3">G5G6</strain>
    </source>
</reference>
<evidence type="ECO:0000259" key="2">
    <source>
        <dbReference type="Pfam" id="PF02954"/>
    </source>
</evidence>
<organism evidence="3 4">
    <name type="scientific">Georgfuchsia toluolica</name>
    <dbReference type="NCBI Taxonomy" id="424218"/>
    <lineage>
        <taxon>Bacteria</taxon>
        <taxon>Pseudomonadati</taxon>
        <taxon>Pseudomonadota</taxon>
        <taxon>Betaproteobacteria</taxon>
        <taxon>Nitrosomonadales</taxon>
        <taxon>Sterolibacteriaceae</taxon>
        <taxon>Georgfuchsia</taxon>
    </lineage>
</organism>
<sequence length="113" mass="12773">MHTLWINALTRQTNCMLAQQPGKVFRAMSREFESTLIRCALVATRGCRMDAARLLGIGRNTITRKIHAFGLNTGDATSSQIVKPQFRTQHSKRNNKPPRGEPNGQIEKNHFAR</sequence>
<dbReference type="Pfam" id="PF02954">
    <property type="entry name" value="HTH_8"/>
    <property type="match status" value="1"/>
</dbReference>
<dbReference type="InterPro" id="IPR009057">
    <property type="entry name" value="Homeodomain-like_sf"/>
</dbReference>
<proteinExistence type="predicted"/>
<feature type="domain" description="DNA binding HTH" evidence="2">
    <location>
        <begin position="30"/>
        <end position="68"/>
    </location>
</feature>
<name>A0A916J3I0_9PROT</name>
<dbReference type="InterPro" id="IPR002197">
    <property type="entry name" value="HTH_Fis"/>
</dbReference>
<evidence type="ECO:0000256" key="1">
    <source>
        <dbReference type="SAM" id="MobiDB-lite"/>
    </source>
</evidence>
<dbReference type="EMBL" id="CAJQUM010000001">
    <property type="protein sequence ID" value="CAG4883308.1"/>
    <property type="molecule type" value="Genomic_DNA"/>
</dbReference>
<evidence type="ECO:0000313" key="3">
    <source>
        <dbReference type="EMBL" id="CAG4883308.1"/>
    </source>
</evidence>
<dbReference type="Gene3D" id="1.10.10.60">
    <property type="entry name" value="Homeodomain-like"/>
    <property type="match status" value="1"/>
</dbReference>